<comment type="caution">
    <text evidence="1">The sequence shown here is derived from an EMBL/GenBank/DDBJ whole genome shotgun (WGS) entry which is preliminary data.</text>
</comment>
<organism evidence="1 2">
    <name type="scientific">Austropuccinia psidii MF-1</name>
    <dbReference type="NCBI Taxonomy" id="1389203"/>
    <lineage>
        <taxon>Eukaryota</taxon>
        <taxon>Fungi</taxon>
        <taxon>Dikarya</taxon>
        <taxon>Basidiomycota</taxon>
        <taxon>Pucciniomycotina</taxon>
        <taxon>Pucciniomycetes</taxon>
        <taxon>Pucciniales</taxon>
        <taxon>Sphaerophragmiaceae</taxon>
        <taxon>Austropuccinia</taxon>
    </lineage>
</organism>
<accession>A0A9Q3P9N2</accession>
<reference evidence="1" key="1">
    <citation type="submission" date="2021-03" db="EMBL/GenBank/DDBJ databases">
        <title>Draft genome sequence of rust myrtle Austropuccinia psidii MF-1, a brazilian biotype.</title>
        <authorList>
            <person name="Quecine M.C."/>
            <person name="Pachon D.M.R."/>
            <person name="Bonatelli M.L."/>
            <person name="Correr F.H."/>
            <person name="Franceschini L.M."/>
            <person name="Leite T.F."/>
            <person name="Margarido G.R.A."/>
            <person name="Almeida C.A."/>
            <person name="Ferrarezi J.A."/>
            <person name="Labate C.A."/>
        </authorList>
    </citation>
    <scope>NUCLEOTIDE SEQUENCE</scope>
    <source>
        <strain evidence="1">MF-1</strain>
    </source>
</reference>
<name>A0A9Q3P9N2_9BASI</name>
<sequence length="180" mass="21198">MPICKPQALGWQTGLPRGMDLCNMQKLVRNTPGKKFQNAKCDNTIIKLTQKTQDLSISPKRDKIGQDLQNQKWSNNLKRQIEESICEDELPNIVYNPIDNNEEIFQILVDGNDKVNGNPFKTKHKRKKVGFSEHNELSDEEIINEIEKYFKIMEERDRNSKETYHINFFDRLLNNQEEPY</sequence>
<dbReference type="EMBL" id="AVOT02057640">
    <property type="protein sequence ID" value="MBW0551706.1"/>
    <property type="molecule type" value="Genomic_DNA"/>
</dbReference>
<proteinExistence type="predicted"/>
<dbReference type="AlphaFoldDB" id="A0A9Q3P9N2"/>
<evidence type="ECO:0000313" key="1">
    <source>
        <dbReference type="EMBL" id="MBW0551706.1"/>
    </source>
</evidence>
<gene>
    <name evidence="1" type="ORF">O181_091421</name>
</gene>
<keyword evidence="2" id="KW-1185">Reference proteome</keyword>
<protein>
    <submittedName>
        <fullName evidence="1">Uncharacterized protein</fullName>
    </submittedName>
</protein>
<dbReference type="Proteomes" id="UP000765509">
    <property type="component" value="Unassembled WGS sequence"/>
</dbReference>
<evidence type="ECO:0000313" key="2">
    <source>
        <dbReference type="Proteomes" id="UP000765509"/>
    </source>
</evidence>